<evidence type="ECO:0000313" key="3">
    <source>
        <dbReference type="RefSeq" id="XP_050936292.1"/>
    </source>
</evidence>
<evidence type="ECO:0000313" key="2">
    <source>
        <dbReference type="Proteomes" id="UP001652600"/>
    </source>
</evidence>
<dbReference type="Proteomes" id="UP001652600">
    <property type="component" value="Chromosome 12"/>
</dbReference>
<feature type="region of interest" description="Disordered" evidence="1">
    <location>
        <begin position="40"/>
        <end position="70"/>
    </location>
</feature>
<dbReference type="SUPFAM" id="SSF57756">
    <property type="entry name" value="Retrovirus zinc finger-like domains"/>
    <property type="match status" value="1"/>
</dbReference>
<sequence>MAISTDRNRKKERPTCCYCGIKGHIADKCYKKHGYPPGYKPRNSNPITTAPDTSKTNKVANTNSTAANHSPDFFSSLNSEQYSQLMTLLNNHLQAATTAPITLTTTITHTPGSFPTNDDWQC</sequence>
<evidence type="ECO:0000256" key="1">
    <source>
        <dbReference type="SAM" id="MobiDB-lite"/>
    </source>
</evidence>
<dbReference type="PANTHER" id="PTHR34222:SF99">
    <property type="entry name" value="PROTEIN, PUTATIVE-RELATED"/>
    <property type="match status" value="1"/>
</dbReference>
<dbReference type="RefSeq" id="XP_050936292.1">
    <property type="nucleotide sequence ID" value="XM_051080335.1"/>
</dbReference>
<dbReference type="PANTHER" id="PTHR34222">
    <property type="entry name" value="GAG_PRE-INTEGRS DOMAIN-CONTAINING PROTEIN"/>
    <property type="match status" value="1"/>
</dbReference>
<name>A0ABM3KET0_CUCME</name>
<organism evidence="2 3">
    <name type="scientific">Cucumis melo</name>
    <name type="common">Muskmelon</name>
    <dbReference type="NCBI Taxonomy" id="3656"/>
    <lineage>
        <taxon>Eukaryota</taxon>
        <taxon>Viridiplantae</taxon>
        <taxon>Streptophyta</taxon>
        <taxon>Embryophyta</taxon>
        <taxon>Tracheophyta</taxon>
        <taxon>Spermatophyta</taxon>
        <taxon>Magnoliopsida</taxon>
        <taxon>eudicotyledons</taxon>
        <taxon>Gunneridae</taxon>
        <taxon>Pentapetalae</taxon>
        <taxon>rosids</taxon>
        <taxon>fabids</taxon>
        <taxon>Cucurbitales</taxon>
        <taxon>Cucurbitaceae</taxon>
        <taxon>Benincaseae</taxon>
        <taxon>Cucumis</taxon>
    </lineage>
</organism>
<keyword evidence="2" id="KW-1185">Reference proteome</keyword>
<accession>A0ABM3KET0</accession>
<feature type="compositionally biased region" description="Polar residues" evidence="1">
    <location>
        <begin position="42"/>
        <end position="70"/>
    </location>
</feature>
<proteinExistence type="predicted"/>
<gene>
    <name evidence="3" type="primary">LOC127144423</name>
</gene>
<dbReference type="InterPro" id="IPR036875">
    <property type="entry name" value="Znf_CCHC_sf"/>
</dbReference>
<reference evidence="3" key="1">
    <citation type="submission" date="2025-08" db="UniProtKB">
        <authorList>
            <consortium name="RefSeq"/>
        </authorList>
    </citation>
    <scope>IDENTIFICATION</scope>
    <source>
        <tissue evidence="3">Stem</tissue>
    </source>
</reference>
<dbReference type="GeneID" id="127144423"/>
<protein>
    <submittedName>
        <fullName evidence="3">Uncharacterized protein LOC127144423</fullName>
    </submittedName>
</protein>